<dbReference type="PRINTS" id="PR00189">
    <property type="entry name" value="TRNSTHYRETIN"/>
</dbReference>
<dbReference type="OrthoDB" id="9792386at2"/>
<keyword evidence="6 8" id="KW-0378">Hydrolase</keyword>
<dbReference type="SUPFAM" id="SSF49472">
    <property type="entry name" value="Transthyretin (synonym: prealbumin)"/>
    <property type="match status" value="1"/>
</dbReference>
<dbReference type="Gene3D" id="2.60.40.180">
    <property type="entry name" value="Transthyretin/hydroxyisourate hydrolase domain"/>
    <property type="match status" value="1"/>
</dbReference>
<dbReference type="InterPro" id="IPR036817">
    <property type="entry name" value="Transthyretin/HIU_hydrolase_sf"/>
</dbReference>
<keyword evidence="11" id="KW-1185">Reference proteome</keyword>
<dbReference type="InterPro" id="IPR023419">
    <property type="entry name" value="Transthyretin_CS"/>
</dbReference>
<evidence type="ECO:0000256" key="4">
    <source>
        <dbReference type="ARBA" id="ARBA00011881"/>
    </source>
</evidence>
<keyword evidence="5 8" id="KW-0659">Purine metabolism</keyword>
<dbReference type="InterPro" id="IPR023416">
    <property type="entry name" value="Transthyretin/HIU_hydrolase_d"/>
</dbReference>
<dbReference type="NCBIfam" id="TIGR02962">
    <property type="entry name" value="hdxy_isourate"/>
    <property type="match status" value="1"/>
</dbReference>
<protein>
    <recommendedName>
        <fullName evidence="8">5-hydroxyisourate hydrolase</fullName>
        <shortName evidence="8">HIU hydrolase</shortName>
        <shortName evidence="8">HIUHase</shortName>
        <ecNumber evidence="8">3.5.2.17</ecNumber>
    </recommendedName>
</protein>
<dbReference type="GO" id="GO:0033971">
    <property type="term" value="F:hydroxyisourate hydrolase activity"/>
    <property type="evidence" value="ECO:0007669"/>
    <property type="project" value="UniProtKB-EC"/>
</dbReference>
<dbReference type="EC" id="3.5.2.17" evidence="8"/>
<comment type="catalytic activity">
    <reaction evidence="1 8">
        <text>5-hydroxyisourate + H2O = 5-hydroxy-2-oxo-4-ureido-2,5-dihydro-1H-imidazole-5-carboxylate + H(+)</text>
        <dbReference type="Rhea" id="RHEA:23736"/>
        <dbReference type="ChEBI" id="CHEBI:15377"/>
        <dbReference type="ChEBI" id="CHEBI:15378"/>
        <dbReference type="ChEBI" id="CHEBI:18072"/>
        <dbReference type="ChEBI" id="CHEBI:58639"/>
        <dbReference type="EC" id="3.5.2.17"/>
    </reaction>
</comment>
<comment type="function">
    <text evidence="2">Catalyzes the hydrolysis of 5-hydroxyisourate (HIU) to 2-oxo-4-hydroxy-4-carboxy-5-ureidoimidazoline (OHCU).</text>
</comment>
<sequence length="113" mass="12705">MSQLTTHILDTTKGRPAADVTVVLYTPLPGDGWLEMTRGVTNHDGRIPDLLSPGLRLPVGMYKLKFFTQEYFDRAATTTFYPFVEITFTVTDAAHYHVPLLLTPYGYSTYRGS</sequence>
<feature type="binding site" evidence="7">
    <location>
        <position position="7"/>
    </location>
    <ligand>
        <name>substrate</name>
    </ligand>
</feature>
<gene>
    <name evidence="10" type="primary">uraH</name>
    <name evidence="10" type="ORF">EJV47_10485</name>
</gene>
<dbReference type="PROSITE" id="PS00768">
    <property type="entry name" value="TRANSTHYRETIN_1"/>
    <property type="match status" value="1"/>
</dbReference>
<comment type="caution">
    <text evidence="10">The sequence shown here is derived from an EMBL/GenBank/DDBJ whole genome shotgun (WGS) entry which is preliminary data.</text>
</comment>
<comment type="subunit">
    <text evidence="4 8">Homotetramer.</text>
</comment>
<evidence type="ECO:0000313" key="10">
    <source>
        <dbReference type="EMBL" id="RTQ50060.1"/>
    </source>
</evidence>
<dbReference type="PANTHER" id="PTHR10395:SF7">
    <property type="entry name" value="5-HYDROXYISOURATE HYDROLASE"/>
    <property type="match status" value="1"/>
</dbReference>
<evidence type="ECO:0000256" key="7">
    <source>
        <dbReference type="PIRSR" id="PIRSR600895-51"/>
    </source>
</evidence>
<comment type="similarity">
    <text evidence="3 8">Belongs to the transthyretin family. 5-hydroxyisourate hydrolase subfamily.</text>
</comment>
<name>A0A3S0H6X4_9BACT</name>
<proteinExistence type="inferred from homology"/>
<evidence type="ECO:0000256" key="5">
    <source>
        <dbReference type="ARBA" id="ARBA00022631"/>
    </source>
</evidence>
<feature type="domain" description="Transthyretin/hydroxyisourate hydrolase" evidence="9">
    <location>
        <begin position="1"/>
        <end position="112"/>
    </location>
</feature>
<evidence type="ECO:0000256" key="6">
    <source>
        <dbReference type="ARBA" id="ARBA00022801"/>
    </source>
</evidence>
<evidence type="ECO:0000313" key="11">
    <source>
        <dbReference type="Proteomes" id="UP000282184"/>
    </source>
</evidence>
<feature type="binding site" evidence="7">
    <location>
        <position position="110"/>
    </location>
    <ligand>
        <name>substrate</name>
    </ligand>
</feature>
<evidence type="ECO:0000256" key="3">
    <source>
        <dbReference type="ARBA" id="ARBA00009850"/>
    </source>
</evidence>
<evidence type="ECO:0000256" key="1">
    <source>
        <dbReference type="ARBA" id="ARBA00001043"/>
    </source>
</evidence>
<organism evidence="10 11">
    <name type="scientific">Hymenobacter gummosus</name>
    <dbReference type="NCBI Taxonomy" id="1776032"/>
    <lineage>
        <taxon>Bacteria</taxon>
        <taxon>Pseudomonadati</taxon>
        <taxon>Bacteroidota</taxon>
        <taxon>Cytophagia</taxon>
        <taxon>Cytophagales</taxon>
        <taxon>Hymenobacteraceae</taxon>
        <taxon>Hymenobacter</taxon>
    </lineage>
</organism>
<feature type="binding site" evidence="7">
    <location>
        <position position="46"/>
    </location>
    <ligand>
        <name>substrate</name>
    </ligand>
</feature>
<dbReference type="InterPro" id="IPR000895">
    <property type="entry name" value="Transthyretin/HIU_hydrolase"/>
</dbReference>
<dbReference type="PANTHER" id="PTHR10395">
    <property type="entry name" value="URICASE AND TRANSTHYRETIN-RELATED"/>
    <property type="match status" value="1"/>
</dbReference>
<evidence type="ECO:0000256" key="2">
    <source>
        <dbReference type="ARBA" id="ARBA00002704"/>
    </source>
</evidence>
<dbReference type="SMART" id="SM00095">
    <property type="entry name" value="TR_THY"/>
    <property type="match status" value="1"/>
</dbReference>
<dbReference type="PROSITE" id="PS00769">
    <property type="entry name" value="TRANSTHYRETIN_2"/>
    <property type="match status" value="1"/>
</dbReference>
<dbReference type="AlphaFoldDB" id="A0A3S0H6X4"/>
<reference evidence="10 11" key="1">
    <citation type="submission" date="2018-12" db="EMBL/GenBank/DDBJ databases">
        <title>Hymenobacter gummosus sp. nov., isolated from a spring.</title>
        <authorList>
            <person name="Nie L."/>
        </authorList>
    </citation>
    <scope>NUCLEOTIDE SEQUENCE [LARGE SCALE GENOMIC DNA]</scope>
    <source>
        <strain evidence="10 11">KCTC 52166</strain>
    </source>
</reference>
<evidence type="ECO:0000256" key="8">
    <source>
        <dbReference type="RuleBase" id="RU361270"/>
    </source>
</evidence>
<dbReference type="GO" id="GO:0006144">
    <property type="term" value="P:purine nucleobase metabolic process"/>
    <property type="evidence" value="ECO:0007669"/>
    <property type="project" value="UniProtKB-KW"/>
</dbReference>
<dbReference type="EMBL" id="RXOF01000005">
    <property type="protein sequence ID" value="RTQ50060.1"/>
    <property type="molecule type" value="Genomic_DNA"/>
</dbReference>
<evidence type="ECO:0000259" key="9">
    <source>
        <dbReference type="SMART" id="SM00095"/>
    </source>
</evidence>
<dbReference type="Pfam" id="PF00576">
    <property type="entry name" value="Transthyretin"/>
    <property type="match status" value="1"/>
</dbReference>
<accession>A0A3S0H6X4</accession>
<dbReference type="RefSeq" id="WP_126693111.1">
    <property type="nucleotide sequence ID" value="NZ_RXOF01000005.1"/>
</dbReference>
<dbReference type="InterPro" id="IPR023418">
    <property type="entry name" value="Thyroxine_BS"/>
</dbReference>
<dbReference type="CDD" id="cd05822">
    <property type="entry name" value="TLP_HIUase"/>
    <property type="match status" value="1"/>
</dbReference>
<dbReference type="Proteomes" id="UP000282184">
    <property type="component" value="Unassembled WGS sequence"/>
</dbReference>
<dbReference type="InterPro" id="IPR014306">
    <property type="entry name" value="Hydroxyisourate_hydrolase"/>
</dbReference>